<dbReference type="Proteomes" id="UP000250321">
    <property type="component" value="Unassembled WGS sequence"/>
</dbReference>
<keyword evidence="4" id="KW-1185">Reference proteome</keyword>
<dbReference type="PROSITE" id="PS00086">
    <property type="entry name" value="CYTOCHROME_P450"/>
    <property type="match status" value="1"/>
</dbReference>
<dbReference type="GO" id="GO:0004497">
    <property type="term" value="F:monooxygenase activity"/>
    <property type="evidence" value="ECO:0007669"/>
    <property type="project" value="UniProtKB-KW"/>
</dbReference>
<comment type="cofactor">
    <cofactor evidence="1">
        <name>heme</name>
        <dbReference type="ChEBI" id="CHEBI:30413"/>
    </cofactor>
</comment>
<dbReference type="AlphaFoldDB" id="A0A314XNL2"/>
<dbReference type="GO" id="GO:0016705">
    <property type="term" value="F:oxidoreductase activity, acting on paired donors, with incorporation or reduction of molecular oxygen"/>
    <property type="evidence" value="ECO:0007669"/>
    <property type="project" value="InterPro"/>
</dbReference>
<keyword evidence="1 2" id="KW-0479">Metal-binding</keyword>
<evidence type="ECO:0000256" key="2">
    <source>
        <dbReference type="RuleBase" id="RU000461"/>
    </source>
</evidence>
<dbReference type="InterPro" id="IPR002401">
    <property type="entry name" value="Cyt_P450_E_grp-I"/>
</dbReference>
<gene>
    <name evidence="3" type="ORF">Pyn_05517</name>
</gene>
<evidence type="ECO:0000313" key="4">
    <source>
        <dbReference type="Proteomes" id="UP000250321"/>
    </source>
</evidence>
<comment type="similarity">
    <text evidence="2">Belongs to the cytochrome P450 family.</text>
</comment>
<dbReference type="STRING" id="2094558.A0A314XNL2"/>
<dbReference type="EMBL" id="PJQY01002396">
    <property type="protein sequence ID" value="PQP94009.1"/>
    <property type="molecule type" value="Genomic_DNA"/>
</dbReference>
<evidence type="ECO:0000313" key="3">
    <source>
        <dbReference type="EMBL" id="PQP94009.1"/>
    </source>
</evidence>
<dbReference type="SUPFAM" id="SSF48264">
    <property type="entry name" value="Cytochrome P450"/>
    <property type="match status" value="1"/>
</dbReference>
<comment type="caution">
    <text evidence="3">The sequence shown here is derived from an EMBL/GenBank/DDBJ whole genome shotgun (WGS) entry which is preliminary data.</text>
</comment>
<organism evidence="3 4">
    <name type="scientific">Prunus yedoensis var. nudiflora</name>
    <dbReference type="NCBI Taxonomy" id="2094558"/>
    <lineage>
        <taxon>Eukaryota</taxon>
        <taxon>Viridiplantae</taxon>
        <taxon>Streptophyta</taxon>
        <taxon>Embryophyta</taxon>
        <taxon>Tracheophyta</taxon>
        <taxon>Spermatophyta</taxon>
        <taxon>Magnoliopsida</taxon>
        <taxon>eudicotyledons</taxon>
        <taxon>Gunneridae</taxon>
        <taxon>Pentapetalae</taxon>
        <taxon>rosids</taxon>
        <taxon>fabids</taxon>
        <taxon>Rosales</taxon>
        <taxon>Rosaceae</taxon>
        <taxon>Amygdaloideae</taxon>
        <taxon>Amygdaleae</taxon>
        <taxon>Prunus</taxon>
    </lineage>
</organism>
<dbReference type="Pfam" id="PF00067">
    <property type="entry name" value="p450"/>
    <property type="match status" value="1"/>
</dbReference>
<dbReference type="InterPro" id="IPR001128">
    <property type="entry name" value="Cyt_P450"/>
</dbReference>
<protein>
    <submittedName>
        <fullName evidence="3">Cytochrome P450 71A24-like</fullName>
    </submittedName>
</protein>
<keyword evidence="2" id="KW-0503">Monooxygenase</keyword>
<proteinExistence type="inferred from homology"/>
<keyword evidence="2" id="KW-0560">Oxidoreductase</keyword>
<dbReference type="OrthoDB" id="1055148at2759"/>
<dbReference type="GO" id="GO:0005506">
    <property type="term" value="F:iron ion binding"/>
    <property type="evidence" value="ECO:0007669"/>
    <property type="project" value="InterPro"/>
</dbReference>
<evidence type="ECO:0000256" key="1">
    <source>
        <dbReference type="PIRSR" id="PIRSR602401-1"/>
    </source>
</evidence>
<reference evidence="3 4" key="1">
    <citation type="submission" date="2018-02" db="EMBL/GenBank/DDBJ databases">
        <title>Draft genome of wild Prunus yedoensis var. nudiflora.</title>
        <authorList>
            <person name="Baek S."/>
            <person name="Kim J.-H."/>
            <person name="Choi K."/>
            <person name="Kim G.-B."/>
            <person name="Cho A."/>
            <person name="Jang H."/>
            <person name="Shin C.-H."/>
            <person name="Yu H.-J."/>
            <person name="Mun J.-H."/>
        </authorList>
    </citation>
    <scope>NUCLEOTIDE SEQUENCE [LARGE SCALE GENOMIC DNA]</scope>
    <source>
        <strain evidence="4">cv. Jeju island</strain>
        <tissue evidence="3">Leaf</tissue>
    </source>
</reference>
<dbReference type="PANTHER" id="PTHR24281">
    <property type="entry name" value="STEROID 21-HYDROXYLASE-RELATED"/>
    <property type="match status" value="1"/>
</dbReference>
<dbReference type="GO" id="GO:0020037">
    <property type="term" value="F:heme binding"/>
    <property type="evidence" value="ECO:0007669"/>
    <property type="project" value="InterPro"/>
</dbReference>
<accession>A0A314XNL2</accession>
<feature type="binding site" description="axial binding residue" evidence="1">
    <location>
        <position position="88"/>
    </location>
    <ligand>
        <name>heme</name>
        <dbReference type="ChEBI" id="CHEBI:30413"/>
    </ligand>
    <ligandPart>
        <name>Fe</name>
        <dbReference type="ChEBI" id="CHEBI:18248"/>
    </ligandPart>
</feature>
<keyword evidence="1 2" id="KW-0408">Iron</keyword>
<dbReference type="InterPro" id="IPR017972">
    <property type="entry name" value="Cyt_P450_CS"/>
</dbReference>
<sequence length="101" mass="11743">MRAVTKETLRLHPPLPLLFPMMSTRDVEVNGTTLKPTHKFHQRMANRKRSQLYDKPEEYEPERFLNNGIDYRGNDFELIPFGAGRRVCPGIQFAMAVNELP</sequence>
<keyword evidence="1 2" id="KW-0349">Heme</keyword>
<dbReference type="PRINTS" id="PR00463">
    <property type="entry name" value="EP450I"/>
</dbReference>
<dbReference type="InterPro" id="IPR036396">
    <property type="entry name" value="Cyt_P450_sf"/>
</dbReference>
<name>A0A314XNL2_PRUYE</name>
<dbReference type="Gene3D" id="1.10.630.10">
    <property type="entry name" value="Cytochrome P450"/>
    <property type="match status" value="1"/>
</dbReference>